<dbReference type="EMBL" id="VOQQ01000001">
    <property type="protein sequence ID" value="TXC62592.1"/>
    <property type="molecule type" value="Genomic_DNA"/>
</dbReference>
<feature type="domain" description="Major facilitator superfamily (MFS) profile" evidence="7">
    <location>
        <begin position="15"/>
        <end position="420"/>
    </location>
</feature>
<gene>
    <name evidence="8" type="ORF">FRZ32_02300</name>
</gene>
<dbReference type="PANTHER" id="PTHR23505:SF79">
    <property type="entry name" value="PROTEIN SPINSTER"/>
    <property type="match status" value="1"/>
</dbReference>
<feature type="transmembrane region" description="Helical" evidence="6">
    <location>
        <begin position="169"/>
        <end position="191"/>
    </location>
</feature>
<dbReference type="InterPro" id="IPR011701">
    <property type="entry name" value="MFS"/>
</dbReference>
<dbReference type="InterPro" id="IPR020846">
    <property type="entry name" value="MFS_dom"/>
</dbReference>
<evidence type="ECO:0000256" key="6">
    <source>
        <dbReference type="SAM" id="Phobius"/>
    </source>
</evidence>
<feature type="transmembrane region" description="Helical" evidence="6">
    <location>
        <begin position="294"/>
        <end position="313"/>
    </location>
</feature>
<evidence type="ECO:0000256" key="4">
    <source>
        <dbReference type="ARBA" id="ARBA00022989"/>
    </source>
</evidence>
<dbReference type="Pfam" id="PF07690">
    <property type="entry name" value="MFS_1"/>
    <property type="match status" value="1"/>
</dbReference>
<dbReference type="GO" id="GO:0016020">
    <property type="term" value="C:membrane"/>
    <property type="evidence" value="ECO:0007669"/>
    <property type="project" value="UniProtKB-SubCell"/>
</dbReference>
<dbReference type="Gene3D" id="1.20.1250.20">
    <property type="entry name" value="MFS general substrate transporter like domains"/>
    <property type="match status" value="2"/>
</dbReference>
<evidence type="ECO:0000256" key="3">
    <source>
        <dbReference type="ARBA" id="ARBA00022692"/>
    </source>
</evidence>
<keyword evidence="2" id="KW-0813">Transport</keyword>
<dbReference type="InterPro" id="IPR044770">
    <property type="entry name" value="MFS_spinster-like"/>
</dbReference>
<comment type="subcellular location">
    <subcellularLocation>
        <location evidence="1">Membrane</location>
        <topology evidence="1">Multi-pass membrane protein</topology>
    </subcellularLocation>
</comment>
<dbReference type="PANTHER" id="PTHR23505">
    <property type="entry name" value="SPINSTER"/>
    <property type="match status" value="1"/>
</dbReference>
<dbReference type="GO" id="GO:0022857">
    <property type="term" value="F:transmembrane transporter activity"/>
    <property type="evidence" value="ECO:0007669"/>
    <property type="project" value="InterPro"/>
</dbReference>
<dbReference type="InterPro" id="IPR036259">
    <property type="entry name" value="MFS_trans_sf"/>
</dbReference>
<evidence type="ECO:0000256" key="1">
    <source>
        <dbReference type="ARBA" id="ARBA00004141"/>
    </source>
</evidence>
<proteinExistence type="predicted"/>
<keyword evidence="5 6" id="KW-0472">Membrane</keyword>
<evidence type="ECO:0000256" key="2">
    <source>
        <dbReference type="ARBA" id="ARBA00022448"/>
    </source>
</evidence>
<dbReference type="PROSITE" id="PS50850">
    <property type="entry name" value="MFS"/>
    <property type="match status" value="1"/>
</dbReference>
<feature type="transmembrane region" description="Helical" evidence="6">
    <location>
        <begin position="396"/>
        <end position="415"/>
    </location>
</feature>
<feature type="transmembrane region" description="Helical" evidence="6">
    <location>
        <begin position="359"/>
        <end position="384"/>
    </location>
</feature>
<dbReference type="Proteomes" id="UP000321249">
    <property type="component" value="Unassembled WGS sequence"/>
</dbReference>
<reference evidence="8 9" key="1">
    <citation type="journal article" date="2015" name="J. Microbiol.">
        <title>Sphingosinicella ginsenosidimutans sp. nov., with ginsenoside converting activity.</title>
        <authorList>
            <person name="Kim J.K."/>
            <person name="Kang M.S."/>
            <person name="Park S.C."/>
            <person name="Kim K.M."/>
            <person name="Choi K."/>
            <person name="Yoon M.H."/>
            <person name="Im W.T."/>
        </authorList>
    </citation>
    <scope>NUCLEOTIDE SEQUENCE [LARGE SCALE GENOMIC DNA]</scope>
    <source>
        <strain evidence="8 9">BS-11</strain>
    </source>
</reference>
<keyword evidence="3 6" id="KW-0812">Transmembrane</keyword>
<evidence type="ECO:0000259" key="7">
    <source>
        <dbReference type="PROSITE" id="PS50850"/>
    </source>
</evidence>
<keyword evidence="9" id="KW-1185">Reference proteome</keyword>
<dbReference type="SUPFAM" id="SSF103473">
    <property type="entry name" value="MFS general substrate transporter"/>
    <property type="match status" value="1"/>
</dbReference>
<feature type="transmembrane region" description="Helical" evidence="6">
    <location>
        <begin position="144"/>
        <end position="163"/>
    </location>
</feature>
<evidence type="ECO:0000256" key="5">
    <source>
        <dbReference type="ARBA" id="ARBA00023136"/>
    </source>
</evidence>
<feature type="transmembrane region" description="Helical" evidence="6">
    <location>
        <begin position="225"/>
        <end position="246"/>
    </location>
</feature>
<name>A0A5C6TQ12_9SPHN</name>
<feature type="transmembrane region" description="Helical" evidence="6">
    <location>
        <begin position="83"/>
        <end position="101"/>
    </location>
</feature>
<dbReference type="AlphaFoldDB" id="A0A5C6TQ12"/>
<feature type="transmembrane region" description="Helical" evidence="6">
    <location>
        <begin position="49"/>
        <end position="71"/>
    </location>
</feature>
<feature type="transmembrane region" description="Helical" evidence="6">
    <location>
        <begin position="319"/>
        <end position="338"/>
    </location>
</feature>
<accession>A0A5C6TQ12</accession>
<sequence>MRMLSEPRSRGRTYTLCMLTLIYAISVMDRKIITILQEPIKREFVLSDWQLGLMSGFAFVSLYIVLGIPVARAADRGVNRVSIIAYSLIIWSAATAACGFVQNYAQLVASRIAVGIGEAGFGPPAQSLIADHYVPTERGRAMGIFALAAPAGIILGLGLGGAVSQAFGWRVALLLVGLPGVLLALILKLTVKDPRNSKAAKAPAARPAASSLREAAKVMAAKRSYVLLLCGASTGAFANLGLQSWYPSFFVRSFGMSLGAVGVTWGIAAGVAGLLGAYGGGWLADRFGARDPKFVLLVPAVAMLLSIPFQIVAVLAGSWLLALLFLLVPTALNAMYIAPTMSLNQSLAPTSLRATSAAFSTLVVNLVGLGLGPVLLGLVSDIFASIAGDTGEGLRLALIAISPLYLLTAACFALASRSLARDLDMTE</sequence>
<organism evidence="8 9">
    <name type="scientific">Allosphingosinicella ginsenosidimutans</name>
    <dbReference type="NCBI Taxonomy" id="1176539"/>
    <lineage>
        <taxon>Bacteria</taxon>
        <taxon>Pseudomonadati</taxon>
        <taxon>Pseudomonadota</taxon>
        <taxon>Alphaproteobacteria</taxon>
        <taxon>Sphingomonadales</taxon>
        <taxon>Sphingomonadaceae</taxon>
        <taxon>Allosphingosinicella</taxon>
    </lineage>
</organism>
<feature type="transmembrane region" description="Helical" evidence="6">
    <location>
        <begin position="258"/>
        <end position="282"/>
    </location>
</feature>
<dbReference type="CDD" id="cd17328">
    <property type="entry name" value="MFS_spinster_like"/>
    <property type="match status" value="1"/>
</dbReference>
<protein>
    <submittedName>
        <fullName evidence="8">MFS transporter</fullName>
    </submittedName>
</protein>
<evidence type="ECO:0000313" key="8">
    <source>
        <dbReference type="EMBL" id="TXC62592.1"/>
    </source>
</evidence>
<comment type="caution">
    <text evidence="8">The sequence shown here is derived from an EMBL/GenBank/DDBJ whole genome shotgun (WGS) entry which is preliminary data.</text>
</comment>
<evidence type="ECO:0000313" key="9">
    <source>
        <dbReference type="Proteomes" id="UP000321249"/>
    </source>
</evidence>
<keyword evidence="4 6" id="KW-1133">Transmembrane helix</keyword>